<dbReference type="AlphaFoldDB" id="A0A542EQ14"/>
<dbReference type="OrthoDB" id="3816874at2"/>
<reference evidence="1 2" key="1">
    <citation type="submission" date="2019-06" db="EMBL/GenBank/DDBJ databases">
        <title>Sequencing the genomes of 1000 actinobacteria strains.</title>
        <authorList>
            <person name="Klenk H.-P."/>
        </authorList>
    </citation>
    <scope>NUCLEOTIDE SEQUENCE [LARGE SCALE GENOMIC DNA]</scope>
    <source>
        <strain evidence="1 2">DSM 17305</strain>
    </source>
</reference>
<evidence type="ECO:0000313" key="2">
    <source>
        <dbReference type="Proteomes" id="UP000316298"/>
    </source>
</evidence>
<dbReference type="Proteomes" id="UP000316298">
    <property type="component" value="Unassembled WGS sequence"/>
</dbReference>
<keyword evidence="2" id="KW-1185">Reference proteome</keyword>
<accession>A0A542EQ14</accession>
<proteinExistence type="predicted"/>
<dbReference type="RefSeq" id="WP_141853886.1">
    <property type="nucleotide sequence ID" value="NZ_BAAAKA010000012.1"/>
</dbReference>
<name>A0A542EQ14_9ACTN</name>
<sequence length="192" mass="21356">MKIKDRPLDADARAMADLAEVEDWSKIAGPDTGETGYELVKALVQRVSGETGWKPWQDEPGTNYDNVQSWGFETSRGTTMIVFPGLVFADVPDSGWSAYDLQPEDIPAAEAGLDAHWPEAFALGVKIWGPPIWASDRRNPNFEDEFWPGAGFDRRHLSIWPRPGANIFLYSDRPTADPLSPAVGINYTVYLD</sequence>
<protein>
    <submittedName>
        <fullName evidence="1">Uncharacterized protein</fullName>
    </submittedName>
</protein>
<dbReference type="EMBL" id="VFMM01000001">
    <property type="protein sequence ID" value="TQJ17448.1"/>
    <property type="molecule type" value="Genomic_DNA"/>
</dbReference>
<evidence type="ECO:0000313" key="1">
    <source>
        <dbReference type="EMBL" id="TQJ17448.1"/>
    </source>
</evidence>
<organism evidence="1 2">
    <name type="scientific">Kribbella jejuensis</name>
    <dbReference type="NCBI Taxonomy" id="236068"/>
    <lineage>
        <taxon>Bacteria</taxon>
        <taxon>Bacillati</taxon>
        <taxon>Actinomycetota</taxon>
        <taxon>Actinomycetes</taxon>
        <taxon>Propionibacteriales</taxon>
        <taxon>Kribbellaceae</taxon>
        <taxon>Kribbella</taxon>
    </lineage>
</organism>
<comment type="caution">
    <text evidence="1">The sequence shown here is derived from an EMBL/GenBank/DDBJ whole genome shotgun (WGS) entry which is preliminary data.</text>
</comment>
<gene>
    <name evidence="1" type="ORF">FB475_1566</name>
</gene>